<protein>
    <submittedName>
        <fullName evidence="2">Putative ATP-dependent RNA helicase DDX43</fullName>
    </submittedName>
</protein>
<keyword evidence="3" id="KW-1185">Reference proteome</keyword>
<dbReference type="InterPro" id="IPR001650">
    <property type="entry name" value="Helicase_C-like"/>
</dbReference>
<accession>A0A026WVQ4</accession>
<keyword evidence="2" id="KW-0347">Helicase</keyword>
<evidence type="ECO:0000259" key="1">
    <source>
        <dbReference type="Pfam" id="PF00271"/>
    </source>
</evidence>
<evidence type="ECO:0000313" key="2">
    <source>
        <dbReference type="EMBL" id="EZA59746.1"/>
    </source>
</evidence>
<reference evidence="2 3" key="1">
    <citation type="journal article" date="2014" name="Curr. Biol.">
        <title>The genome of the clonal raider ant Cerapachys biroi.</title>
        <authorList>
            <person name="Oxley P.R."/>
            <person name="Ji L."/>
            <person name="Fetter-Pruneda I."/>
            <person name="McKenzie S.K."/>
            <person name="Li C."/>
            <person name="Hu H."/>
            <person name="Zhang G."/>
            <person name="Kronauer D.J."/>
        </authorList>
    </citation>
    <scope>NUCLEOTIDE SEQUENCE [LARGE SCALE GENOMIC DNA]</scope>
</reference>
<feature type="domain" description="Helicase C-terminal" evidence="1">
    <location>
        <begin position="12"/>
        <end position="49"/>
    </location>
</feature>
<keyword evidence="2" id="KW-0547">Nucleotide-binding</keyword>
<dbReference type="Pfam" id="PF00271">
    <property type="entry name" value="Helicase_C"/>
    <property type="match status" value="1"/>
</dbReference>
<dbReference type="Proteomes" id="UP000053097">
    <property type="component" value="Unassembled WGS sequence"/>
</dbReference>
<proteinExistence type="predicted"/>
<dbReference type="EMBL" id="KK107090">
    <property type="protein sequence ID" value="EZA59746.1"/>
    <property type="molecule type" value="Genomic_DNA"/>
</dbReference>
<keyword evidence="2" id="KW-0067">ATP-binding</keyword>
<dbReference type="AlphaFoldDB" id="A0A026WVQ4"/>
<dbReference type="STRING" id="2015173.A0A026WVQ4"/>
<keyword evidence="2" id="KW-0378">Hydrolase</keyword>
<evidence type="ECO:0000313" key="3">
    <source>
        <dbReference type="Proteomes" id="UP000053097"/>
    </source>
</evidence>
<name>A0A026WVQ4_OOCBI</name>
<organism evidence="2 3">
    <name type="scientific">Ooceraea biroi</name>
    <name type="common">Clonal raider ant</name>
    <name type="synonym">Cerapachys biroi</name>
    <dbReference type="NCBI Taxonomy" id="2015173"/>
    <lineage>
        <taxon>Eukaryota</taxon>
        <taxon>Metazoa</taxon>
        <taxon>Ecdysozoa</taxon>
        <taxon>Arthropoda</taxon>
        <taxon>Hexapoda</taxon>
        <taxon>Insecta</taxon>
        <taxon>Pterygota</taxon>
        <taxon>Neoptera</taxon>
        <taxon>Endopterygota</taxon>
        <taxon>Hymenoptera</taxon>
        <taxon>Apocrita</taxon>
        <taxon>Aculeata</taxon>
        <taxon>Formicoidea</taxon>
        <taxon>Formicidae</taxon>
        <taxon>Dorylinae</taxon>
        <taxon>Ooceraea</taxon>
    </lineage>
</organism>
<dbReference type="InterPro" id="IPR027417">
    <property type="entry name" value="P-loop_NTPase"/>
</dbReference>
<dbReference type="GO" id="GO:0004386">
    <property type="term" value="F:helicase activity"/>
    <property type="evidence" value="ECO:0007669"/>
    <property type="project" value="UniProtKB-KW"/>
</dbReference>
<dbReference type="Gene3D" id="3.40.50.300">
    <property type="entry name" value="P-loop containing nucleotide triphosphate hydrolases"/>
    <property type="match status" value="1"/>
</dbReference>
<dbReference type="SUPFAM" id="SSF52540">
    <property type="entry name" value="P-loop containing nucleoside triphosphate hydrolases"/>
    <property type="match status" value="1"/>
</dbReference>
<gene>
    <name evidence="2" type="ORF">X777_16227</name>
</gene>
<sequence length="95" mass="11220">MDNIASDLAITNIDCRSIHGDRKQQDREQVLDDLNTRAVQILFATDMVASRRITFYAHRNCYLCYLHFEEDEHTITGRPCLHPTAILTKCWFWIY</sequence>